<evidence type="ECO:0000313" key="2">
    <source>
        <dbReference type="Proteomes" id="UP000282084"/>
    </source>
</evidence>
<organism evidence="1 2">
    <name type="scientific">Saccharothrix australiensis</name>
    <dbReference type="NCBI Taxonomy" id="2072"/>
    <lineage>
        <taxon>Bacteria</taxon>
        <taxon>Bacillati</taxon>
        <taxon>Actinomycetota</taxon>
        <taxon>Actinomycetes</taxon>
        <taxon>Pseudonocardiales</taxon>
        <taxon>Pseudonocardiaceae</taxon>
        <taxon>Saccharothrix</taxon>
    </lineage>
</organism>
<sequence>MSRDDPDGPLGKLDDLDGRVLREVRWLWESLDPAPADLVDRIRFAVELEDSEVEVVRVIEHREVAGVRGDVHSRMITFAGGTVDFMVNVQARGDGTYRVDGWLSPPAPHEVEVRTPAGPLRTSANEDGRFALGRIPSGFVQFVIRPRGRTSAVSTPTMTL</sequence>
<dbReference type="RefSeq" id="WP_121006643.1">
    <property type="nucleotide sequence ID" value="NZ_RBXO01000001.1"/>
</dbReference>
<keyword evidence="2" id="KW-1185">Reference proteome</keyword>
<accession>A0A495VZG2</accession>
<protein>
    <recommendedName>
        <fullName evidence="3">Carboxypeptidase regulatory-like domain-containing protein</fullName>
    </recommendedName>
</protein>
<evidence type="ECO:0008006" key="3">
    <source>
        <dbReference type="Google" id="ProtNLM"/>
    </source>
</evidence>
<dbReference type="AlphaFoldDB" id="A0A495VZG2"/>
<reference evidence="1 2" key="1">
    <citation type="submission" date="2018-10" db="EMBL/GenBank/DDBJ databases">
        <title>Sequencing the genomes of 1000 actinobacteria strains.</title>
        <authorList>
            <person name="Klenk H.-P."/>
        </authorList>
    </citation>
    <scope>NUCLEOTIDE SEQUENCE [LARGE SCALE GENOMIC DNA]</scope>
    <source>
        <strain evidence="1 2">DSM 43800</strain>
    </source>
</reference>
<name>A0A495VZG2_9PSEU</name>
<dbReference type="OrthoDB" id="3689408at2"/>
<comment type="caution">
    <text evidence="1">The sequence shown here is derived from an EMBL/GenBank/DDBJ whole genome shotgun (WGS) entry which is preliminary data.</text>
</comment>
<proteinExistence type="predicted"/>
<evidence type="ECO:0000313" key="1">
    <source>
        <dbReference type="EMBL" id="RKT54832.1"/>
    </source>
</evidence>
<dbReference type="Proteomes" id="UP000282084">
    <property type="component" value="Unassembled WGS sequence"/>
</dbReference>
<dbReference type="EMBL" id="RBXO01000001">
    <property type="protein sequence ID" value="RKT54832.1"/>
    <property type="molecule type" value="Genomic_DNA"/>
</dbReference>
<gene>
    <name evidence="1" type="ORF">C8E97_3481</name>
</gene>